<evidence type="ECO:0000313" key="2">
    <source>
        <dbReference type="Proteomes" id="UP001597546"/>
    </source>
</evidence>
<comment type="caution">
    <text evidence="1">The sequence shown here is derived from an EMBL/GenBank/DDBJ whole genome shotgun (WGS) entry which is preliminary data.</text>
</comment>
<dbReference type="EMBL" id="JBHULV010000028">
    <property type="protein sequence ID" value="MFD2731938.1"/>
    <property type="molecule type" value="Genomic_DNA"/>
</dbReference>
<evidence type="ECO:0000313" key="1">
    <source>
        <dbReference type="EMBL" id="MFD2731938.1"/>
    </source>
</evidence>
<proteinExistence type="predicted"/>
<sequence length="363" mass="38873">MKKILLSLLLFIPFVGFSQIVTFSFTGALGDETTFAPNAQPSNAVVSSMSRGSSISPSKTANKFNSSSWPTAGLSATAYYEFTITPNANVTLNLSSLSLSERRSLTGVANWELRSSNDSYSTTIGTVFTVPDNDLERTGQTISLPATAAFSARTTPLTFRIYGYNAEGGAGTWRIDDVVLNGITTLPISLTSFTAKAVDETILINWATASEKNNKSFEVLKSYDGKSFTSIATLNGAGNSDSEKTYSFVDENPYAGANYYKLKQTDFDGKTAVSEIVSATAKIEEVKLSAFASSSSVSININSPNQTIGTLSLFDMTGRKLDSQSISLTKGFNAANFSQSVNNGIYFINLIADGKVTSLKFVK</sequence>
<dbReference type="InterPro" id="IPR026444">
    <property type="entry name" value="Secre_tail"/>
</dbReference>
<dbReference type="RefSeq" id="WP_379043681.1">
    <property type="nucleotide sequence ID" value="NZ_JBHSKW010000032.1"/>
</dbReference>
<keyword evidence="2" id="KW-1185">Reference proteome</keyword>
<dbReference type="Proteomes" id="UP001597546">
    <property type="component" value="Unassembled WGS sequence"/>
</dbReference>
<dbReference type="InterPro" id="IPR013783">
    <property type="entry name" value="Ig-like_fold"/>
</dbReference>
<reference evidence="2" key="1">
    <citation type="journal article" date="2019" name="Int. J. Syst. Evol. Microbiol.">
        <title>The Global Catalogue of Microorganisms (GCM) 10K type strain sequencing project: providing services to taxonomists for standard genome sequencing and annotation.</title>
        <authorList>
            <consortium name="The Broad Institute Genomics Platform"/>
            <consortium name="The Broad Institute Genome Sequencing Center for Infectious Disease"/>
            <person name="Wu L."/>
            <person name="Ma J."/>
        </authorList>
    </citation>
    <scope>NUCLEOTIDE SEQUENCE [LARGE SCALE GENOMIC DNA]</scope>
    <source>
        <strain evidence="2">KCTC 42456</strain>
    </source>
</reference>
<accession>A0ABW5TS87</accession>
<gene>
    <name evidence="1" type="ORF">ACFSSE_09495</name>
</gene>
<dbReference type="Gene3D" id="2.60.40.10">
    <property type="entry name" value="Immunoglobulins"/>
    <property type="match status" value="1"/>
</dbReference>
<organism evidence="1 2">
    <name type="scientific">Pedobacter alpinus</name>
    <dbReference type="NCBI Taxonomy" id="1590643"/>
    <lineage>
        <taxon>Bacteria</taxon>
        <taxon>Pseudomonadati</taxon>
        <taxon>Bacteroidota</taxon>
        <taxon>Sphingobacteriia</taxon>
        <taxon>Sphingobacteriales</taxon>
        <taxon>Sphingobacteriaceae</taxon>
        <taxon>Pedobacter</taxon>
    </lineage>
</organism>
<name>A0ABW5TS87_9SPHI</name>
<protein>
    <submittedName>
        <fullName evidence="1">T9SS type A sorting domain-containing protein</fullName>
    </submittedName>
</protein>
<dbReference type="NCBIfam" id="TIGR04183">
    <property type="entry name" value="Por_Secre_tail"/>
    <property type="match status" value="1"/>
</dbReference>